<evidence type="ECO:0000256" key="4">
    <source>
        <dbReference type="ARBA" id="ARBA00018632"/>
    </source>
</evidence>
<evidence type="ECO:0000256" key="3">
    <source>
        <dbReference type="ARBA" id="ARBA00008915"/>
    </source>
</evidence>
<dbReference type="AlphaFoldDB" id="A0A4T0FD49"/>
<proteinExistence type="inferred from homology"/>
<evidence type="ECO:0000256" key="11">
    <source>
        <dbReference type="ARBA" id="ARBA00022989"/>
    </source>
</evidence>
<evidence type="ECO:0000256" key="15">
    <source>
        <dbReference type="ARBA" id="ARBA00031387"/>
    </source>
</evidence>
<evidence type="ECO:0000256" key="16">
    <source>
        <dbReference type="ARBA" id="ARBA00046528"/>
    </source>
</evidence>
<evidence type="ECO:0000313" key="19">
    <source>
        <dbReference type="Proteomes" id="UP000310189"/>
    </source>
</evidence>
<gene>
    <name evidence="18" type="ORF">E3P99_03907</name>
</gene>
<dbReference type="Proteomes" id="UP000310189">
    <property type="component" value="Unassembled WGS sequence"/>
</dbReference>
<dbReference type="OrthoDB" id="2147978at2759"/>
<evidence type="ECO:0000256" key="17">
    <source>
        <dbReference type="SAM" id="Phobius"/>
    </source>
</evidence>
<evidence type="ECO:0000256" key="1">
    <source>
        <dbReference type="ARBA" id="ARBA00003195"/>
    </source>
</evidence>
<evidence type="ECO:0000256" key="7">
    <source>
        <dbReference type="ARBA" id="ARBA00022692"/>
    </source>
</evidence>
<evidence type="ECO:0000313" key="18">
    <source>
        <dbReference type="EMBL" id="TIA85759.1"/>
    </source>
</evidence>
<keyword evidence="13 17" id="KW-0472">Membrane</keyword>
<keyword evidence="11 17" id="KW-1133">Transmembrane helix</keyword>
<evidence type="ECO:0000256" key="8">
    <source>
        <dbReference type="ARBA" id="ARBA00022792"/>
    </source>
</evidence>
<evidence type="ECO:0000256" key="6">
    <source>
        <dbReference type="ARBA" id="ARBA00022660"/>
    </source>
</evidence>
<keyword evidence="12" id="KW-0496">Mitochondrion</keyword>
<dbReference type="Pfam" id="PF10183">
    <property type="entry name" value="ESSS"/>
    <property type="match status" value="1"/>
</dbReference>
<comment type="function">
    <text evidence="1">Accessory subunit of the mitochondrial membrane respiratory chain NADH dehydrogenase (Complex I), that is believed not to be involved in catalysis. Complex I functions in the transfer of electrons from NADH to the respiratory chain. The immediate electron acceptor for the enzyme is believed to be ubiquinone.</text>
</comment>
<accession>A0A4T0FD49</accession>
<evidence type="ECO:0000256" key="10">
    <source>
        <dbReference type="ARBA" id="ARBA00022982"/>
    </source>
</evidence>
<evidence type="ECO:0000256" key="13">
    <source>
        <dbReference type="ARBA" id="ARBA00023136"/>
    </source>
</evidence>
<evidence type="ECO:0000256" key="5">
    <source>
        <dbReference type="ARBA" id="ARBA00022448"/>
    </source>
</evidence>
<dbReference type="GO" id="GO:0005743">
    <property type="term" value="C:mitochondrial inner membrane"/>
    <property type="evidence" value="ECO:0007669"/>
    <property type="project" value="UniProtKB-SubCell"/>
</dbReference>
<dbReference type="PANTHER" id="PTHR40637">
    <property type="entry name" value="ESSS SUBUNIT OF NADH:UBIQUINONE OXIDOREDUCTASE (COMPLEX I) PROTEIN"/>
    <property type="match status" value="1"/>
</dbReference>
<evidence type="ECO:0000256" key="12">
    <source>
        <dbReference type="ARBA" id="ARBA00023128"/>
    </source>
</evidence>
<evidence type="ECO:0000256" key="2">
    <source>
        <dbReference type="ARBA" id="ARBA00004434"/>
    </source>
</evidence>
<evidence type="ECO:0000256" key="14">
    <source>
        <dbReference type="ARBA" id="ARBA00030753"/>
    </source>
</evidence>
<reference evidence="18 19" key="1">
    <citation type="submission" date="2019-03" db="EMBL/GenBank/DDBJ databases">
        <title>Sequencing 23 genomes of Wallemia ichthyophaga.</title>
        <authorList>
            <person name="Gostincar C."/>
        </authorList>
    </citation>
    <scope>NUCLEOTIDE SEQUENCE [LARGE SCALE GENOMIC DNA]</scope>
    <source>
        <strain evidence="18 19">EXF-5753</strain>
    </source>
</reference>
<keyword evidence="8" id="KW-0999">Mitochondrion inner membrane</keyword>
<keyword evidence="9" id="KW-0809">Transit peptide</keyword>
<comment type="subcellular location">
    <subcellularLocation>
        <location evidence="2">Mitochondrion inner membrane</location>
        <topology evidence="2">Single-pass membrane protein</topology>
    </subcellularLocation>
</comment>
<keyword evidence="5" id="KW-0813">Transport</keyword>
<comment type="caution">
    <text evidence="18">The sequence shown here is derived from an EMBL/GenBank/DDBJ whole genome shotgun (WGS) entry which is preliminary data.</text>
</comment>
<comment type="similarity">
    <text evidence="3">Belongs to the complex I NDUFB11 subunit family.</text>
</comment>
<dbReference type="InterPro" id="IPR019329">
    <property type="entry name" value="NADH_UbQ_OxRdtase_ESSS_su"/>
</dbReference>
<comment type="subunit">
    <text evidence="16">Complex I is composed of 45 different subunits. Interacts with BCAP31.</text>
</comment>
<organism evidence="18 19">
    <name type="scientific">Wallemia hederae</name>
    <dbReference type="NCBI Taxonomy" id="1540922"/>
    <lineage>
        <taxon>Eukaryota</taxon>
        <taxon>Fungi</taxon>
        <taxon>Dikarya</taxon>
        <taxon>Basidiomycota</taxon>
        <taxon>Wallemiomycotina</taxon>
        <taxon>Wallemiomycetes</taxon>
        <taxon>Wallemiales</taxon>
        <taxon>Wallemiaceae</taxon>
        <taxon>Wallemia</taxon>
    </lineage>
</organism>
<keyword evidence="10" id="KW-0249">Electron transport</keyword>
<keyword evidence="19" id="KW-1185">Reference proteome</keyword>
<evidence type="ECO:0000256" key="9">
    <source>
        <dbReference type="ARBA" id="ARBA00022946"/>
    </source>
</evidence>
<dbReference type="EMBL" id="SPNW01000099">
    <property type="protein sequence ID" value="TIA85759.1"/>
    <property type="molecule type" value="Genomic_DNA"/>
</dbReference>
<keyword evidence="7 17" id="KW-0812">Transmembrane</keyword>
<feature type="transmembrane region" description="Helical" evidence="17">
    <location>
        <begin position="54"/>
        <end position="72"/>
    </location>
</feature>
<dbReference type="PANTHER" id="PTHR40637:SF1">
    <property type="entry name" value="ESSS SUBUNIT OF NADH:UBIQUINONE OXIDOREDUCTASE (COMPLEX I) PROTEIN"/>
    <property type="match status" value="1"/>
</dbReference>
<name>A0A4T0FD49_9BASI</name>
<sequence>MLRLRSTQLKSVARTHQVRYAGGGPHFHEPTGHLFGEKPLANGQKRKWENWEPVYYFGFYAAIAAAGVAYYFKPDTTIQSWAMNEAKSRMEQRGDLPKYESSNSN</sequence>
<protein>
    <recommendedName>
        <fullName evidence="4">NADH dehydrogenase [ubiquinone] 1 beta subcomplex subunit 11, mitochondrial</fullName>
    </recommendedName>
    <alternativeName>
        <fullName evidence="15">Complex I-ESSS</fullName>
    </alternativeName>
    <alternativeName>
        <fullName evidence="14">NADH-ubiquinone oxidoreductase ESSS subunit</fullName>
    </alternativeName>
</protein>
<keyword evidence="6" id="KW-0679">Respiratory chain</keyword>